<keyword evidence="3" id="KW-1185">Reference proteome</keyword>
<keyword evidence="1" id="KW-1133">Transmembrane helix</keyword>
<reference evidence="2 3" key="1">
    <citation type="submission" date="2022-01" db="EMBL/GenBank/DDBJ databases">
        <title>Paraglaciecola sp. G1-23.</title>
        <authorList>
            <person name="Jin M.S."/>
            <person name="Han D.M."/>
            <person name="Kim H.M."/>
            <person name="Jeon C.O."/>
        </authorList>
    </citation>
    <scope>NUCLEOTIDE SEQUENCE [LARGE SCALE GENOMIC DNA]</scope>
    <source>
        <strain evidence="2 3">G1-23</strain>
    </source>
</reference>
<name>A0ABS9D4D3_9ALTE</name>
<proteinExistence type="predicted"/>
<accession>A0ABS9D4D3</accession>
<evidence type="ECO:0000313" key="3">
    <source>
        <dbReference type="Proteomes" id="UP001521137"/>
    </source>
</evidence>
<keyword evidence="1" id="KW-0812">Transmembrane</keyword>
<dbReference type="Proteomes" id="UP001521137">
    <property type="component" value="Unassembled WGS sequence"/>
</dbReference>
<sequence length="65" mass="7170">MSNWYEPILFTLALITFVMGLSSIIMSLFPQPAGTNPLQTKIEYGFFGVSGLVLFVVFVYALCTA</sequence>
<gene>
    <name evidence="2" type="ORF">L0668_04275</name>
</gene>
<feature type="transmembrane region" description="Helical" evidence="1">
    <location>
        <begin position="7"/>
        <end position="29"/>
    </location>
</feature>
<evidence type="ECO:0000256" key="1">
    <source>
        <dbReference type="SAM" id="Phobius"/>
    </source>
</evidence>
<organism evidence="2 3">
    <name type="scientific">Paraglaciecola algarum</name>
    <dbReference type="NCBI Taxonomy" id="3050085"/>
    <lineage>
        <taxon>Bacteria</taxon>
        <taxon>Pseudomonadati</taxon>
        <taxon>Pseudomonadota</taxon>
        <taxon>Gammaproteobacteria</taxon>
        <taxon>Alteromonadales</taxon>
        <taxon>Alteromonadaceae</taxon>
        <taxon>Paraglaciecola</taxon>
    </lineage>
</organism>
<protein>
    <submittedName>
        <fullName evidence="2">Uncharacterized protein</fullName>
    </submittedName>
</protein>
<dbReference type="RefSeq" id="WP_235310842.1">
    <property type="nucleotide sequence ID" value="NZ_JAKGAS010000002.1"/>
</dbReference>
<keyword evidence="1" id="KW-0472">Membrane</keyword>
<evidence type="ECO:0000313" key="2">
    <source>
        <dbReference type="EMBL" id="MCF2947312.1"/>
    </source>
</evidence>
<dbReference type="EMBL" id="JAKGAS010000002">
    <property type="protein sequence ID" value="MCF2947312.1"/>
    <property type="molecule type" value="Genomic_DNA"/>
</dbReference>
<feature type="transmembrane region" description="Helical" evidence="1">
    <location>
        <begin position="44"/>
        <end position="63"/>
    </location>
</feature>
<comment type="caution">
    <text evidence="2">The sequence shown here is derived from an EMBL/GenBank/DDBJ whole genome shotgun (WGS) entry which is preliminary data.</text>
</comment>